<accession>A0ABD0U0M9</accession>
<evidence type="ECO:0000313" key="3">
    <source>
        <dbReference type="Proteomes" id="UP001552299"/>
    </source>
</evidence>
<feature type="compositionally biased region" description="Basic and acidic residues" evidence="1">
    <location>
        <begin position="257"/>
        <end position="283"/>
    </location>
</feature>
<dbReference type="EMBL" id="JANQDX010000018">
    <property type="protein sequence ID" value="KAL0905380.1"/>
    <property type="molecule type" value="Genomic_DNA"/>
</dbReference>
<feature type="region of interest" description="Disordered" evidence="1">
    <location>
        <begin position="312"/>
        <end position="332"/>
    </location>
</feature>
<feature type="region of interest" description="Disordered" evidence="1">
    <location>
        <begin position="162"/>
        <end position="294"/>
    </location>
</feature>
<gene>
    <name evidence="2" type="ORF">M5K25_023795</name>
</gene>
<dbReference type="Proteomes" id="UP001552299">
    <property type="component" value="Unassembled WGS sequence"/>
</dbReference>
<organism evidence="2 3">
    <name type="scientific">Dendrobium thyrsiflorum</name>
    <name type="common">Pinecone-like raceme dendrobium</name>
    <name type="synonym">Orchid</name>
    <dbReference type="NCBI Taxonomy" id="117978"/>
    <lineage>
        <taxon>Eukaryota</taxon>
        <taxon>Viridiplantae</taxon>
        <taxon>Streptophyta</taxon>
        <taxon>Embryophyta</taxon>
        <taxon>Tracheophyta</taxon>
        <taxon>Spermatophyta</taxon>
        <taxon>Magnoliopsida</taxon>
        <taxon>Liliopsida</taxon>
        <taxon>Asparagales</taxon>
        <taxon>Orchidaceae</taxon>
        <taxon>Epidendroideae</taxon>
        <taxon>Malaxideae</taxon>
        <taxon>Dendrobiinae</taxon>
        <taxon>Dendrobium</taxon>
    </lineage>
</organism>
<dbReference type="AlphaFoldDB" id="A0ABD0U0M9"/>
<feature type="region of interest" description="Disordered" evidence="1">
    <location>
        <begin position="115"/>
        <end position="148"/>
    </location>
</feature>
<evidence type="ECO:0000313" key="2">
    <source>
        <dbReference type="EMBL" id="KAL0905380.1"/>
    </source>
</evidence>
<sequence length="509" mass="56692">MSPNQGPEALLEGSNHNLDYQTVSKLDKLIFESSGSTRQIQQTQEHIILTTLSQKIIHRTAHNQGIQHRPSIRTTPHLPPIYKPCHSRKSINRAPFILEKGPKLEGIKREIGDRSCLLAPPRPPSEFYRTTTGPPPKGPTPDVLSDHHQRPDVLLDHHLKARRSAGPSPEAQRSTGPPIEARRSAGPPPEDRQSVGAPPEDRQSVGTPPDARHSAGPPPEARRSAGQPPDAQRSATHTLDARRSAGHPPDARCSARHTLDARHSAGHPPDARRSTGHTPDSRRSTKPPLDVEVLPDYQLTPELPSDARVLSDHQQELKPDPNPGQEQEHQQEANHFLQLEPQQRPNQLEKKSTQPHPWISKNKQTRFTKGCLKLVSESSRGMPPSNRVSSSVLGKLQDGPLTIRPSRLDNYVLRIFDGNNYSSCKLYLLPSFSKINNVYPVSPTLKNISFHLEVAVLGSEVHMGSQHHLDVLLLLRENPCRHSVPKRILAGFLRIRISSHHLLQDLDCR</sequence>
<keyword evidence="3" id="KW-1185">Reference proteome</keyword>
<proteinExistence type="predicted"/>
<protein>
    <submittedName>
        <fullName evidence="2">Uncharacterized protein</fullName>
    </submittedName>
</protein>
<reference evidence="2 3" key="1">
    <citation type="journal article" date="2024" name="Plant Biotechnol. J.">
        <title>Dendrobium thyrsiflorum genome and its molecular insights into genes involved in important horticultural traits.</title>
        <authorList>
            <person name="Chen B."/>
            <person name="Wang J.Y."/>
            <person name="Zheng P.J."/>
            <person name="Li K.L."/>
            <person name="Liang Y.M."/>
            <person name="Chen X.F."/>
            <person name="Zhang C."/>
            <person name="Zhao X."/>
            <person name="He X."/>
            <person name="Zhang G.Q."/>
            <person name="Liu Z.J."/>
            <person name="Xu Q."/>
        </authorList>
    </citation>
    <scope>NUCLEOTIDE SEQUENCE [LARGE SCALE GENOMIC DNA]</scope>
    <source>
        <strain evidence="2">GZMU011</strain>
    </source>
</reference>
<feature type="compositionally biased region" description="Basic and acidic residues" evidence="1">
    <location>
        <begin position="189"/>
        <end position="203"/>
    </location>
</feature>
<name>A0ABD0U0M9_DENTH</name>
<comment type="caution">
    <text evidence="2">The sequence shown here is derived from an EMBL/GenBank/DDBJ whole genome shotgun (WGS) entry which is preliminary data.</text>
</comment>
<evidence type="ECO:0000256" key="1">
    <source>
        <dbReference type="SAM" id="MobiDB-lite"/>
    </source>
</evidence>